<gene>
    <name evidence="2" type="ORF">FEK35_23075</name>
</gene>
<dbReference type="RefSeq" id="WP_138457946.1">
    <property type="nucleotide sequence ID" value="NZ_VBUU01000029.1"/>
</dbReference>
<feature type="region of interest" description="Disordered" evidence="1">
    <location>
        <begin position="166"/>
        <end position="225"/>
    </location>
</feature>
<accession>A0A5R8P8C1</accession>
<proteinExistence type="predicted"/>
<name>A0A5R8P8C1_9NOCA</name>
<sequence>MTAVNAPTCAVSAVPVRDEAATRLFVEVLSLELWHLERMAFLAATCADRIPRSRWTIHVGVALEQCFDEAMVRRWERVNALARAADLTAAEADALWGAGAEGVRRIHAVAMRGWTEQTLTQEWINYASSTQGPAIPSSAATRANAARVCAPIAPPPQQMIATARMELSRTSSPRGETSRPHQRPPQNDTARSAGKHMPSPPPTGAPNDDSSATEAEYATDRGPGP</sequence>
<evidence type="ECO:0000313" key="3">
    <source>
        <dbReference type="Proteomes" id="UP000308349"/>
    </source>
</evidence>
<dbReference type="OrthoDB" id="4525272at2"/>
<dbReference type="Proteomes" id="UP000308349">
    <property type="component" value="Unassembled WGS sequence"/>
</dbReference>
<evidence type="ECO:0000313" key="2">
    <source>
        <dbReference type="EMBL" id="TLG01747.1"/>
    </source>
</evidence>
<dbReference type="AlphaFoldDB" id="A0A5R8P8C1"/>
<evidence type="ECO:0000256" key="1">
    <source>
        <dbReference type="SAM" id="MobiDB-lite"/>
    </source>
</evidence>
<protein>
    <submittedName>
        <fullName evidence="2">Uncharacterized protein</fullName>
    </submittedName>
</protein>
<reference evidence="2 3" key="1">
    <citation type="submission" date="2019-05" db="EMBL/GenBank/DDBJ databases">
        <title>Genomes sequences of two Nocardia cyriacigeorgica environmental isolates, type strains Nocardia asteroides ATCC 19247 and Nocardia cyriacigeorgica DSM 44484.</title>
        <authorList>
            <person name="Vautrin F."/>
            <person name="Bergeron E."/>
            <person name="Dubost A."/>
            <person name="Abrouk D."/>
            <person name="Rodriguez Nava V."/>
            <person name="Pujic P."/>
        </authorList>
    </citation>
    <scope>NUCLEOTIDE SEQUENCE [LARGE SCALE GENOMIC DNA]</scope>
    <source>
        <strain evidence="2 3">EML 1456</strain>
    </source>
</reference>
<organism evidence="2 3">
    <name type="scientific">Nocardia cyriacigeorgica</name>
    <dbReference type="NCBI Taxonomy" id="135487"/>
    <lineage>
        <taxon>Bacteria</taxon>
        <taxon>Bacillati</taxon>
        <taxon>Actinomycetota</taxon>
        <taxon>Actinomycetes</taxon>
        <taxon>Mycobacteriales</taxon>
        <taxon>Nocardiaceae</taxon>
        <taxon>Nocardia</taxon>
    </lineage>
</organism>
<dbReference type="EMBL" id="VBUU01000029">
    <property type="protein sequence ID" value="TLG01747.1"/>
    <property type="molecule type" value="Genomic_DNA"/>
</dbReference>
<comment type="caution">
    <text evidence="2">The sequence shown here is derived from an EMBL/GenBank/DDBJ whole genome shotgun (WGS) entry which is preliminary data.</text>
</comment>